<sequence>MAPHRIFPVVLLLLAYSEFILAHFELPTLTVQYSQKYLHRSAPTVLTCELSIGWSSATFRNIDWQLDGVTLGSIKELNGYYFVEGGNLHLNTSKEAAEGNYQCLAELTNVRLRTGEIVDVRIISPPLFVRKARMTKFIDTIQHVVQARQGEVARLPCVGMPDVLPSPAQVCFEKVGGDGRCFGDRNERDEAKYMSFPTGLQIALVQPGDAGEYICVVKNTYTNASRKSNKAVILSVTPSAPLSITDTPKFKPQLLYPGKGENIVDVRVGQDVILECVFSKHTKVIWKRNNEELPGLNHDDEYKPFKLIWGNLRIKNVSQGDVGVYSCHGLNPLADDATERTPTAHYKMLVYGATGARMDIENTRGNDRKVLVSCTADNQHYELPMLYVNGTPLASIIDKVGTVESKNFMSNPLNMSIEFFANFSGSIQCLSHPAMREAEIFGPGLERGRSANYYVVRTGPGGVSTELISQGPSNATVISGERVELPCIVNRGGSKYWKFLCPTCNTPTLVKIIGSKMRITGSNTLRIEDAQPEDEGWYTCIVRESHTNKESTLTAYLRVIDKDATTTTMAPEPIEVLEFENMNVFINKLHVRVMWDVAGTDKAKESIKKILVDVRRKDGPWILDAATVDGQATAAMLTDLIPNESYIYRLRAIRKNGSEIASRESRPFDLEMPDGAVKPDAPTITSLEPVSGTTLLLKWDHKAVIPNAAADEFLIVYRPDGEETATVKQVTGSSSLLYLKGLKPLTEYTIFIRAQNEAGNSPQSKAITATTLDSTMENGLFHSIMQGVNQMAPGLTITAVLIIFGVAIVTMTCLLITCVCCCNRKSKKEKKMKTTPTGKYLDTSYRIFNEQKAQKPSKGEHYVNEHVDESSPLKGLSGMGNHEMSMPNLYGDVVAHDQDAEYEPHLHYPASENNYVNTGTLNRSGIYDTTPTARYFCPENGTTQERVVKKRGYSFPTPLTQPLLPVLSTPEQIIGFDNPDALLFSPPDAASNSLGGSSEPQTATTCDSPPHPFGGSVSGSDQGPRNGGYSSRGSELSTEGNKLHTFKPITNPNTTSFTSTFDKRIQESSFTKNELKYLYQCFKQNCPSGYVTRAEFVAIFHPSAYANLVFDTFDDDNNGRLSFSEFVQELSMFSKGTIEERLDWVFDLYDTHRREYLTEDDFQKVAIAMYGMVGIHYWKDKHIPVDLRRLLKNQFQKLDTNSDGRITRAEFIEGCLKSQDLLVSIDNLKVYW</sequence>
<dbReference type="CDD" id="cd00063">
    <property type="entry name" value="FN3"/>
    <property type="match status" value="2"/>
</dbReference>
<dbReference type="Pfam" id="PF13202">
    <property type="entry name" value="EF-hand_5"/>
    <property type="match status" value="1"/>
</dbReference>
<dbReference type="InterPro" id="IPR011992">
    <property type="entry name" value="EF-hand-dom_pair"/>
</dbReference>
<name>A0AA36G8D4_9BILA</name>
<dbReference type="InterPro" id="IPR007110">
    <property type="entry name" value="Ig-like_dom"/>
</dbReference>
<dbReference type="PROSITE" id="PS50853">
    <property type="entry name" value="FN3"/>
    <property type="match status" value="2"/>
</dbReference>
<reference evidence="9" key="1">
    <citation type="submission" date="2023-06" db="EMBL/GenBank/DDBJ databases">
        <authorList>
            <person name="Delattre M."/>
        </authorList>
    </citation>
    <scope>NUCLEOTIDE SEQUENCE</scope>
    <source>
        <strain evidence="9">AF72</strain>
    </source>
</reference>
<feature type="domain" description="Fibronectin type-III" evidence="8">
    <location>
        <begin position="681"/>
        <end position="774"/>
    </location>
</feature>
<dbReference type="PROSITE" id="PS50222">
    <property type="entry name" value="EF_HAND_2"/>
    <property type="match status" value="2"/>
</dbReference>
<dbReference type="GO" id="GO:0005509">
    <property type="term" value="F:calcium ion binding"/>
    <property type="evidence" value="ECO:0007669"/>
    <property type="project" value="InterPro"/>
</dbReference>
<dbReference type="Proteomes" id="UP001177023">
    <property type="component" value="Unassembled WGS sequence"/>
</dbReference>
<dbReference type="PRINTS" id="PR00450">
    <property type="entry name" value="RECOVERIN"/>
</dbReference>
<feature type="domain" description="Fibronectin type-III" evidence="8">
    <location>
        <begin position="570"/>
        <end position="675"/>
    </location>
</feature>
<dbReference type="AlphaFoldDB" id="A0AA36G8D4"/>
<dbReference type="InterPro" id="IPR036116">
    <property type="entry name" value="FN3_sf"/>
</dbReference>
<feature type="domain" description="Ig-like" evidence="7">
    <location>
        <begin position="125"/>
        <end position="233"/>
    </location>
</feature>
<feature type="domain" description="Ig-like" evidence="7">
    <location>
        <begin position="248"/>
        <end position="343"/>
    </location>
</feature>
<dbReference type="Pfam" id="PF13927">
    <property type="entry name" value="Ig_3"/>
    <property type="match status" value="2"/>
</dbReference>
<keyword evidence="10" id="KW-1185">Reference proteome</keyword>
<dbReference type="EMBL" id="CATQJA010002665">
    <property type="protein sequence ID" value="CAJ0583698.1"/>
    <property type="molecule type" value="Genomic_DNA"/>
</dbReference>
<dbReference type="SUPFAM" id="SSF48726">
    <property type="entry name" value="Immunoglobulin"/>
    <property type="match status" value="4"/>
</dbReference>
<dbReference type="SMART" id="SM00054">
    <property type="entry name" value="EFh"/>
    <property type="match status" value="3"/>
</dbReference>
<protein>
    <submittedName>
        <fullName evidence="9">Uncharacterized protein</fullName>
    </submittedName>
</protein>
<feature type="domain" description="Ig-like" evidence="7">
    <location>
        <begin position="460"/>
        <end position="554"/>
    </location>
</feature>
<proteinExistence type="predicted"/>
<comment type="caution">
    <text evidence="9">The sequence shown here is derived from an EMBL/GenBank/DDBJ whole genome shotgun (WGS) entry which is preliminary data.</text>
</comment>
<dbReference type="Gene3D" id="2.60.40.10">
    <property type="entry name" value="Immunoglobulins"/>
    <property type="match status" value="5"/>
</dbReference>
<evidence type="ECO:0000256" key="4">
    <source>
        <dbReference type="SAM" id="MobiDB-lite"/>
    </source>
</evidence>
<dbReference type="PANTHER" id="PTHR44170:SF55">
    <property type="entry name" value="OBSCURIN ISOFORM X2"/>
    <property type="match status" value="1"/>
</dbReference>
<evidence type="ECO:0000256" key="1">
    <source>
        <dbReference type="ARBA" id="ARBA00022737"/>
    </source>
</evidence>
<keyword evidence="2" id="KW-0106">Calcium</keyword>
<evidence type="ECO:0000259" key="8">
    <source>
        <dbReference type="PROSITE" id="PS50853"/>
    </source>
</evidence>
<feature type="compositionally biased region" description="Polar residues" evidence="4">
    <location>
        <begin position="1018"/>
        <end position="1040"/>
    </location>
</feature>
<dbReference type="SUPFAM" id="SSF47473">
    <property type="entry name" value="EF-hand"/>
    <property type="match status" value="1"/>
</dbReference>
<feature type="region of interest" description="Disordered" evidence="4">
    <location>
        <begin position="978"/>
        <end position="1051"/>
    </location>
</feature>
<dbReference type="SMART" id="SM00408">
    <property type="entry name" value="IGc2"/>
    <property type="match status" value="4"/>
</dbReference>
<evidence type="ECO:0000256" key="5">
    <source>
        <dbReference type="SAM" id="Phobius"/>
    </source>
</evidence>
<keyword evidence="5" id="KW-1133">Transmembrane helix</keyword>
<gene>
    <name evidence="9" type="ORF">MSPICULIGERA_LOCUS21769</name>
</gene>
<dbReference type="InterPro" id="IPR003599">
    <property type="entry name" value="Ig_sub"/>
</dbReference>
<dbReference type="PANTHER" id="PTHR44170">
    <property type="entry name" value="PROTEIN SIDEKICK"/>
    <property type="match status" value="1"/>
</dbReference>
<dbReference type="InterPro" id="IPR003961">
    <property type="entry name" value="FN3_dom"/>
</dbReference>
<evidence type="ECO:0000259" key="7">
    <source>
        <dbReference type="PROSITE" id="PS50835"/>
    </source>
</evidence>
<feature type="domain" description="EF-hand" evidence="6">
    <location>
        <begin position="1186"/>
        <end position="1221"/>
    </location>
</feature>
<feature type="domain" description="EF-hand" evidence="6">
    <location>
        <begin position="1101"/>
        <end position="1136"/>
    </location>
</feature>
<accession>A0AA36G8D4</accession>
<dbReference type="SMART" id="SM00060">
    <property type="entry name" value="FN3"/>
    <property type="match status" value="2"/>
</dbReference>
<dbReference type="InterPro" id="IPR018247">
    <property type="entry name" value="EF_Hand_1_Ca_BS"/>
</dbReference>
<dbReference type="PROSITE" id="PS50835">
    <property type="entry name" value="IG_LIKE"/>
    <property type="match status" value="4"/>
</dbReference>
<keyword evidence="5" id="KW-0472">Membrane</keyword>
<dbReference type="GO" id="GO:0098609">
    <property type="term" value="P:cell-cell adhesion"/>
    <property type="evidence" value="ECO:0007669"/>
    <property type="project" value="TreeGrafter"/>
</dbReference>
<feature type="non-terminal residue" evidence="9">
    <location>
        <position position="1"/>
    </location>
</feature>
<evidence type="ECO:0000256" key="2">
    <source>
        <dbReference type="ARBA" id="ARBA00022837"/>
    </source>
</evidence>
<feature type="compositionally biased region" description="Polar residues" evidence="4">
    <location>
        <begin position="990"/>
        <end position="1007"/>
    </location>
</feature>
<dbReference type="InterPro" id="IPR003598">
    <property type="entry name" value="Ig_sub2"/>
</dbReference>
<organism evidence="9 10">
    <name type="scientific">Mesorhabditis spiculigera</name>
    <dbReference type="NCBI Taxonomy" id="96644"/>
    <lineage>
        <taxon>Eukaryota</taxon>
        <taxon>Metazoa</taxon>
        <taxon>Ecdysozoa</taxon>
        <taxon>Nematoda</taxon>
        <taxon>Chromadorea</taxon>
        <taxon>Rhabditida</taxon>
        <taxon>Rhabditina</taxon>
        <taxon>Rhabditomorpha</taxon>
        <taxon>Rhabditoidea</taxon>
        <taxon>Rhabditidae</taxon>
        <taxon>Mesorhabditinae</taxon>
        <taxon>Mesorhabditis</taxon>
    </lineage>
</organism>
<keyword evidence="3" id="KW-1015">Disulfide bond</keyword>
<evidence type="ECO:0000313" key="9">
    <source>
        <dbReference type="EMBL" id="CAJ0583698.1"/>
    </source>
</evidence>
<dbReference type="InterPro" id="IPR013783">
    <property type="entry name" value="Ig-like_fold"/>
</dbReference>
<dbReference type="CDD" id="cd00096">
    <property type="entry name" value="Ig"/>
    <property type="match status" value="2"/>
</dbReference>
<dbReference type="SMART" id="SM00409">
    <property type="entry name" value="IG"/>
    <property type="match status" value="4"/>
</dbReference>
<evidence type="ECO:0000256" key="3">
    <source>
        <dbReference type="ARBA" id="ARBA00023157"/>
    </source>
</evidence>
<evidence type="ECO:0000259" key="6">
    <source>
        <dbReference type="PROSITE" id="PS50222"/>
    </source>
</evidence>
<dbReference type="InterPro" id="IPR002048">
    <property type="entry name" value="EF_hand_dom"/>
</dbReference>
<dbReference type="Gene3D" id="1.10.238.10">
    <property type="entry name" value="EF-hand"/>
    <property type="match status" value="1"/>
</dbReference>
<keyword evidence="5" id="KW-0812">Transmembrane</keyword>
<feature type="transmembrane region" description="Helical" evidence="5">
    <location>
        <begin position="795"/>
        <end position="822"/>
    </location>
</feature>
<dbReference type="PROSITE" id="PS00018">
    <property type="entry name" value="EF_HAND_1"/>
    <property type="match status" value="2"/>
</dbReference>
<dbReference type="Pfam" id="PF13499">
    <property type="entry name" value="EF-hand_7"/>
    <property type="match status" value="1"/>
</dbReference>
<evidence type="ECO:0000313" key="10">
    <source>
        <dbReference type="Proteomes" id="UP001177023"/>
    </source>
</evidence>
<dbReference type="SUPFAM" id="SSF49265">
    <property type="entry name" value="Fibronectin type III"/>
    <property type="match status" value="1"/>
</dbReference>
<feature type="domain" description="Ig-like" evidence="7">
    <location>
        <begin position="27"/>
        <end position="113"/>
    </location>
</feature>
<dbReference type="InterPro" id="IPR036179">
    <property type="entry name" value="Ig-like_dom_sf"/>
</dbReference>
<dbReference type="Pfam" id="PF00041">
    <property type="entry name" value="fn3"/>
    <property type="match status" value="1"/>
</dbReference>
<keyword evidence="1" id="KW-0677">Repeat</keyword>